<dbReference type="AlphaFoldDB" id="A0A502CHW8"/>
<gene>
    <name evidence="2" type="ORF">EAH88_02175</name>
</gene>
<evidence type="ECO:0000313" key="3">
    <source>
        <dbReference type="Proteomes" id="UP000319486"/>
    </source>
</evidence>
<name>A0A502CHW8_9GAMM</name>
<dbReference type="EMBL" id="RCZO01000001">
    <property type="protein sequence ID" value="TPG11366.1"/>
    <property type="molecule type" value="Genomic_DNA"/>
</dbReference>
<sequence>MKVLSSLPVIALAAFSFLGVAAAAKATASPLVGTWVLCQDPDGSPKDTLEFFTEGYGFSRRPSAPMSPFLFKEAKDQLLLAVNAHGNLLNIYMGVSPDRSRLTLKSERTGNEAFYVRVGQEKQNGCTAK</sequence>
<reference evidence="2 3" key="1">
    <citation type="journal article" date="2019" name="Environ. Microbiol.">
        <title>Species interactions and distinct microbial communities in high Arctic permafrost affected cryosols are associated with the CH4 and CO2 gas fluxes.</title>
        <authorList>
            <person name="Altshuler I."/>
            <person name="Hamel J."/>
            <person name="Turney S."/>
            <person name="Magnuson E."/>
            <person name="Levesque R."/>
            <person name="Greer C."/>
            <person name="Whyte L.G."/>
        </authorList>
    </citation>
    <scope>NUCLEOTIDE SEQUENCE [LARGE SCALE GENOMIC DNA]</scope>
    <source>
        <strain evidence="2 3">S13Y</strain>
    </source>
</reference>
<feature type="signal peptide" evidence="1">
    <location>
        <begin position="1"/>
        <end position="21"/>
    </location>
</feature>
<dbReference type="Proteomes" id="UP000319486">
    <property type="component" value="Unassembled WGS sequence"/>
</dbReference>
<dbReference type="RefSeq" id="WP_140648590.1">
    <property type="nucleotide sequence ID" value="NZ_RCZO01000001.1"/>
</dbReference>
<keyword evidence="1" id="KW-0732">Signal</keyword>
<proteinExistence type="predicted"/>
<comment type="caution">
    <text evidence="2">The sequence shown here is derived from an EMBL/GenBank/DDBJ whole genome shotgun (WGS) entry which is preliminary data.</text>
</comment>
<organism evidence="2 3">
    <name type="scientific">Rhodanobacter glycinis</name>
    <dbReference type="NCBI Taxonomy" id="582702"/>
    <lineage>
        <taxon>Bacteria</taxon>
        <taxon>Pseudomonadati</taxon>
        <taxon>Pseudomonadota</taxon>
        <taxon>Gammaproteobacteria</taxon>
        <taxon>Lysobacterales</taxon>
        <taxon>Rhodanobacteraceae</taxon>
        <taxon>Rhodanobacter</taxon>
    </lineage>
</organism>
<accession>A0A502CHW8</accession>
<protein>
    <submittedName>
        <fullName evidence="2">Uncharacterized protein</fullName>
    </submittedName>
</protein>
<evidence type="ECO:0000256" key="1">
    <source>
        <dbReference type="SAM" id="SignalP"/>
    </source>
</evidence>
<keyword evidence="3" id="KW-1185">Reference proteome</keyword>
<feature type="chain" id="PRO_5021438534" evidence="1">
    <location>
        <begin position="22"/>
        <end position="129"/>
    </location>
</feature>
<evidence type="ECO:0000313" key="2">
    <source>
        <dbReference type="EMBL" id="TPG11366.1"/>
    </source>
</evidence>